<dbReference type="EMBL" id="BJCC01000018">
    <property type="protein sequence ID" value="GCF94423.1"/>
    <property type="molecule type" value="Genomic_DNA"/>
</dbReference>
<dbReference type="Proteomes" id="UP000290567">
    <property type="component" value="Unassembled WGS sequence"/>
</dbReference>
<dbReference type="InterPro" id="IPR016181">
    <property type="entry name" value="Acyl_CoA_acyltransferase"/>
</dbReference>
<organism evidence="4 5">
    <name type="scientific">Enterococcus florum</name>
    <dbReference type="NCBI Taxonomy" id="2480627"/>
    <lineage>
        <taxon>Bacteria</taxon>
        <taxon>Bacillati</taxon>
        <taxon>Bacillota</taxon>
        <taxon>Bacilli</taxon>
        <taxon>Lactobacillales</taxon>
        <taxon>Enterococcaceae</taxon>
        <taxon>Enterococcus</taxon>
    </lineage>
</organism>
<dbReference type="Gene3D" id="3.40.630.30">
    <property type="match status" value="1"/>
</dbReference>
<dbReference type="RefSeq" id="WP_146622849.1">
    <property type="nucleotide sequence ID" value="NZ_BJCC01000018.1"/>
</dbReference>
<keyword evidence="5" id="KW-1185">Reference proteome</keyword>
<comment type="caution">
    <text evidence="4">The sequence shown here is derived from an EMBL/GenBank/DDBJ whole genome shotgun (WGS) entry which is preliminary data.</text>
</comment>
<dbReference type="CDD" id="cd04301">
    <property type="entry name" value="NAT_SF"/>
    <property type="match status" value="1"/>
</dbReference>
<dbReference type="AlphaFoldDB" id="A0A4P5PMF9"/>
<reference evidence="5" key="1">
    <citation type="submission" date="2019-02" db="EMBL/GenBank/DDBJ databases">
        <title>Draft genome sequence of Enterococcus sp. Gos25-1.</title>
        <authorList>
            <person name="Tanaka N."/>
            <person name="Shiwa Y."/>
            <person name="Fujita N."/>
        </authorList>
    </citation>
    <scope>NUCLEOTIDE SEQUENCE [LARGE SCALE GENOMIC DNA]</scope>
    <source>
        <strain evidence="5">Gos25-1</strain>
    </source>
</reference>
<dbReference type="SUPFAM" id="SSF55729">
    <property type="entry name" value="Acyl-CoA N-acyltransferases (Nat)"/>
    <property type="match status" value="1"/>
</dbReference>
<evidence type="ECO:0000256" key="2">
    <source>
        <dbReference type="ARBA" id="ARBA00023315"/>
    </source>
</evidence>
<proteinExistence type="predicted"/>
<dbReference type="PROSITE" id="PS51186">
    <property type="entry name" value="GNAT"/>
    <property type="match status" value="1"/>
</dbReference>
<keyword evidence="2" id="KW-0012">Acyltransferase</keyword>
<dbReference type="PANTHER" id="PTHR43420">
    <property type="entry name" value="ACETYLTRANSFERASE"/>
    <property type="match status" value="1"/>
</dbReference>
<evidence type="ECO:0000259" key="3">
    <source>
        <dbReference type="PROSITE" id="PS51186"/>
    </source>
</evidence>
<evidence type="ECO:0000313" key="5">
    <source>
        <dbReference type="Proteomes" id="UP000290567"/>
    </source>
</evidence>
<name>A0A4P5PMF9_9ENTE</name>
<gene>
    <name evidence="4" type="ORF">NRIC_23140</name>
</gene>
<feature type="domain" description="N-acetyltransferase" evidence="3">
    <location>
        <begin position="1"/>
        <end position="188"/>
    </location>
</feature>
<protein>
    <submittedName>
        <fullName evidence="4">N-acetyltransferase</fullName>
    </submittedName>
</protein>
<evidence type="ECO:0000313" key="4">
    <source>
        <dbReference type="EMBL" id="GCF94423.1"/>
    </source>
</evidence>
<accession>A0A4P5PMF9</accession>
<dbReference type="GO" id="GO:0016747">
    <property type="term" value="F:acyltransferase activity, transferring groups other than amino-acyl groups"/>
    <property type="evidence" value="ECO:0007669"/>
    <property type="project" value="InterPro"/>
</dbReference>
<dbReference type="Pfam" id="PF00583">
    <property type="entry name" value="Acetyltransf_1"/>
    <property type="match status" value="1"/>
</dbReference>
<sequence>MIRFARKQDAQEIAELILIILKDMHLPFVTEFGEEAAKQAIMASYEDPTYRFGYDRGLVEEINGEIAGAVFGYPAKEEPIIDEPLTRYLSSIGLSVDVKLFIDPEATAGEWYLDSIAVNEAFRGQGIGSRLLKAVDQLATRDGETVIGLNVAKENPAAKRLYERQGFTVVGDRIISGHPYDHMRREVQQ</sequence>
<evidence type="ECO:0000256" key="1">
    <source>
        <dbReference type="ARBA" id="ARBA00022679"/>
    </source>
</evidence>
<dbReference type="PANTHER" id="PTHR43420:SF52">
    <property type="entry name" value="N-ACETYLTRANSFERASE YODP"/>
    <property type="match status" value="1"/>
</dbReference>
<dbReference type="InterPro" id="IPR000182">
    <property type="entry name" value="GNAT_dom"/>
</dbReference>
<dbReference type="OrthoDB" id="5319888at2"/>
<keyword evidence="1 4" id="KW-0808">Transferase</keyword>
<dbReference type="InterPro" id="IPR050680">
    <property type="entry name" value="YpeA/RimI_acetyltransf"/>
</dbReference>